<proteinExistence type="predicted"/>
<comment type="caution">
    <text evidence="1">The sequence shown here is derived from an EMBL/GenBank/DDBJ whole genome shotgun (WGS) entry which is preliminary data.</text>
</comment>
<keyword evidence="2" id="KW-1185">Reference proteome</keyword>
<dbReference type="EMBL" id="JASCZI010182018">
    <property type="protein sequence ID" value="MED6186767.1"/>
    <property type="molecule type" value="Genomic_DNA"/>
</dbReference>
<protein>
    <submittedName>
        <fullName evidence="1">Uncharacterized protein</fullName>
    </submittedName>
</protein>
<dbReference type="Proteomes" id="UP001341840">
    <property type="component" value="Unassembled WGS sequence"/>
</dbReference>
<organism evidence="1 2">
    <name type="scientific">Stylosanthes scabra</name>
    <dbReference type="NCBI Taxonomy" id="79078"/>
    <lineage>
        <taxon>Eukaryota</taxon>
        <taxon>Viridiplantae</taxon>
        <taxon>Streptophyta</taxon>
        <taxon>Embryophyta</taxon>
        <taxon>Tracheophyta</taxon>
        <taxon>Spermatophyta</taxon>
        <taxon>Magnoliopsida</taxon>
        <taxon>eudicotyledons</taxon>
        <taxon>Gunneridae</taxon>
        <taxon>Pentapetalae</taxon>
        <taxon>rosids</taxon>
        <taxon>fabids</taxon>
        <taxon>Fabales</taxon>
        <taxon>Fabaceae</taxon>
        <taxon>Papilionoideae</taxon>
        <taxon>50 kb inversion clade</taxon>
        <taxon>dalbergioids sensu lato</taxon>
        <taxon>Dalbergieae</taxon>
        <taxon>Pterocarpus clade</taxon>
        <taxon>Stylosanthes</taxon>
    </lineage>
</organism>
<evidence type="ECO:0000313" key="2">
    <source>
        <dbReference type="Proteomes" id="UP001341840"/>
    </source>
</evidence>
<name>A0ABU6WLM4_9FABA</name>
<sequence length="79" mass="9014">MRRSLRLAELDVCLRVEVVEAVEEEVDHRAGPLRRRGSMVRAPAGLIRQGPVKQGLVRQWRLRIAGYLLRLSTILTARV</sequence>
<reference evidence="1 2" key="1">
    <citation type="journal article" date="2023" name="Plants (Basel)">
        <title>Bridging the Gap: Combining Genomics and Transcriptomics Approaches to Understand Stylosanthes scabra, an Orphan Legume from the Brazilian Caatinga.</title>
        <authorList>
            <person name="Ferreira-Neto J.R.C."/>
            <person name="da Silva M.D."/>
            <person name="Binneck E."/>
            <person name="de Melo N.F."/>
            <person name="da Silva R.H."/>
            <person name="de Melo A.L.T.M."/>
            <person name="Pandolfi V."/>
            <person name="Bustamante F.O."/>
            <person name="Brasileiro-Vidal A.C."/>
            <person name="Benko-Iseppon A.M."/>
        </authorList>
    </citation>
    <scope>NUCLEOTIDE SEQUENCE [LARGE SCALE GENOMIC DNA]</scope>
    <source>
        <tissue evidence="1">Leaves</tissue>
    </source>
</reference>
<evidence type="ECO:0000313" key="1">
    <source>
        <dbReference type="EMBL" id="MED6186767.1"/>
    </source>
</evidence>
<gene>
    <name evidence="1" type="ORF">PIB30_069870</name>
</gene>
<accession>A0ABU6WLM4</accession>